<evidence type="ECO:0000313" key="1">
    <source>
        <dbReference type="EMBL" id="KAJ9657655.1"/>
    </source>
</evidence>
<proteinExistence type="predicted"/>
<gene>
    <name evidence="1" type="ORF">H2198_004183</name>
</gene>
<sequence>MHSDGEPEAGRKQDAQEKNPYVHFAQDSGKIVPGQVAERPRSKEFMINEAGGLEDRVIGLDEKVTEVLDQVRWLASSRSLRALDEHAHSRERASNDEPIIPAPDVMTEAWYEVRQWIHYRGKLDENPPWSGQSQYHKIMLRQMELESRLPYKHRFKPSGFSDHEISDLSVNRSYWAPWLYLQIIYHTIWIIHLLEVANEKQFQFSDPYLCRCVAIVATIFLQQSYTEDAETRTERQAKYSACLTFVQGLGQYWPHANQLATSLRQFERVVSRAYESSIAESSSNLSNFVDLTAFWSILDDTQARTASNSVDTIFGASLRLMHASTPDGEVLLSSHPIPEPTRVQSLPKAFGSTSSTPVQVAGVHPQFTQIQDTVGIRSNVTQSVEQIGDTPFLAQNFFALGQDFVGNADDWFTWTDD</sequence>
<evidence type="ECO:0000313" key="2">
    <source>
        <dbReference type="Proteomes" id="UP001172386"/>
    </source>
</evidence>
<protein>
    <submittedName>
        <fullName evidence="1">Uncharacterized protein</fullName>
    </submittedName>
</protein>
<keyword evidence="2" id="KW-1185">Reference proteome</keyword>
<name>A0ACC3A9C0_9EURO</name>
<dbReference type="EMBL" id="JAPDRQ010000061">
    <property type="protein sequence ID" value="KAJ9657655.1"/>
    <property type="molecule type" value="Genomic_DNA"/>
</dbReference>
<accession>A0ACC3A9C0</accession>
<organism evidence="1 2">
    <name type="scientific">Neophaeococcomyces mojaviensis</name>
    <dbReference type="NCBI Taxonomy" id="3383035"/>
    <lineage>
        <taxon>Eukaryota</taxon>
        <taxon>Fungi</taxon>
        <taxon>Dikarya</taxon>
        <taxon>Ascomycota</taxon>
        <taxon>Pezizomycotina</taxon>
        <taxon>Eurotiomycetes</taxon>
        <taxon>Chaetothyriomycetidae</taxon>
        <taxon>Chaetothyriales</taxon>
        <taxon>Chaetothyriales incertae sedis</taxon>
        <taxon>Neophaeococcomyces</taxon>
    </lineage>
</organism>
<reference evidence="1" key="1">
    <citation type="submission" date="2022-10" db="EMBL/GenBank/DDBJ databases">
        <title>Culturing micro-colonial fungi from biological soil crusts in the Mojave desert and describing Neophaeococcomyces mojavensis, and introducing the new genera and species Taxawa tesnikishii.</title>
        <authorList>
            <person name="Kurbessoian T."/>
            <person name="Stajich J.E."/>
        </authorList>
    </citation>
    <scope>NUCLEOTIDE SEQUENCE</scope>
    <source>
        <strain evidence="1">JES_112</strain>
    </source>
</reference>
<dbReference type="Proteomes" id="UP001172386">
    <property type="component" value="Unassembled WGS sequence"/>
</dbReference>
<comment type="caution">
    <text evidence="1">The sequence shown here is derived from an EMBL/GenBank/DDBJ whole genome shotgun (WGS) entry which is preliminary data.</text>
</comment>